<proteinExistence type="predicted"/>
<dbReference type="Pfam" id="PF07388">
    <property type="entry name" value="A-2_8-polyST"/>
    <property type="match status" value="1"/>
</dbReference>
<dbReference type="RefSeq" id="WP_311401019.1">
    <property type="nucleotide sequence ID" value="NZ_JAVRBG010000004.1"/>
</dbReference>
<name>A0ABU2KH81_9FLAO</name>
<dbReference type="EMBL" id="JAVRBG010000004">
    <property type="protein sequence ID" value="MDT0294067.1"/>
    <property type="molecule type" value="Genomic_DNA"/>
</dbReference>
<evidence type="ECO:0000313" key="2">
    <source>
        <dbReference type="Proteomes" id="UP001182991"/>
    </source>
</evidence>
<protein>
    <submittedName>
        <fullName evidence="1">Polysialyltransferase family glycosyltransferase</fullName>
    </submittedName>
</protein>
<reference evidence="2" key="1">
    <citation type="submission" date="2023-07" db="EMBL/GenBank/DDBJ databases">
        <title>Isolating and identifying novel microbial strains from the Mariana Trench.</title>
        <authorList>
            <person name="Fu H."/>
        </authorList>
    </citation>
    <scope>NUCLEOTIDE SEQUENCE [LARGE SCALE GENOMIC DNA]</scope>
    <source>
        <strain evidence="2">T-y2</strain>
    </source>
</reference>
<comment type="caution">
    <text evidence="1">The sequence shown here is derived from an EMBL/GenBank/DDBJ whole genome shotgun (WGS) entry which is preliminary data.</text>
</comment>
<accession>A0ABU2KH81</accession>
<dbReference type="InterPro" id="IPR010866">
    <property type="entry name" value="A-2_8-polyST"/>
</dbReference>
<dbReference type="Proteomes" id="UP001182991">
    <property type="component" value="Unassembled WGS sequence"/>
</dbReference>
<gene>
    <name evidence="1" type="ORF">RLT85_05420</name>
</gene>
<sequence length="348" mass="41427">MKISRNVFLAHTEYHLMQSLNIAFNNYSSQENQNTVYFVKNNTRLSNFSVDDTRTYGNVDLIILEDSTSKEYVEKILSLNVHRFIFFQAISIFNIYLCHLLKKRGAEISLGPDGYVSYVIYKKKHEFLSMLKDSFSNYKKLFREGLFLRKFYKIRYYRYGSYSFIDNLWLSHPEQYTHTTSNKVNLLKLPTFTKETIKTLEKIFHFQFDMETQNVIYYFNQPFWTEKLIDREMRFLKDTLEAFKDNMMFIKLHPLTPQTTIDLYKEFPRVSIISSKAPAELILVKLKNCIVFSGWSTVLLTENKKCNYYFNYPIYKNCDAKAIDQSNFIDLDHINIITSPGQMQFPNE</sequence>
<keyword evidence="2" id="KW-1185">Reference proteome</keyword>
<evidence type="ECO:0000313" key="1">
    <source>
        <dbReference type="EMBL" id="MDT0294067.1"/>
    </source>
</evidence>
<organism evidence="1 2">
    <name type="scientific">Mesonia ostreae</name>
    <dbReference type="NCBI Taxonomy" id="861110"/>
    <lineage>
        <taxon>Bacteria</taxon>
        <taxon>Pseudomonadati</taxon>
        <taxon>Bacteroidota</taxon>
        <taxon>Flavobacteriia</taxon>
        <taxon>Flavobacteriales</taxon>
        <taxon>Flavobacteriaceae</taxon>
        <taxon>Mesonia</taxon>
    </lineage>
</organism>